<dbReference type="AlphaFoldDB" id="A0A1F5JIC3"/>
<protein>
    <submittedName>
        <fullName evidence="1">Uncharacterized protein</fullName>
    </submittedName>
</protein>
<name>A0A1F5JIC3_9BACT</name>
<reference evidence="1 2" key="1">
    <citation type="journal article" date="2016" name="Nat. Commun.">
        <title>Thousands of microbial genomes shed light on interconnected biogeochemical processes in an aquifer system.</title>
        <authorList>
            <person name="Anantharaman K."/>
            <person name="Brown C.T."/>
            <person name="Hug L.A."/>
            <person name="Sharon I."/>
            <person name="Castelle C.J."/>
            <person name="Probst A.J."/>
            <person name="Thomas B.C."/>
            <person name="Singh A."/>
            <person name="Wilkins M.J."/>
            <person name="Karaoz U."/>
            <person name="Brodie E.L."/>
            <person name="Williams K.H."/>
            <person name="Hubbard S.S."/>
            <person name="Banfield J.F."/>
        </authorList>
    </citation>
    <scope>NUCLEOTIDE SEQUENCE [LARGE SCALE GENOMIC DNA]</scope>
</reference>
<dbReference type="Proteomes" id="UP000177555">
    <property type="component" value="Unassembled WGS sequence"/>
</dbReference>
<gene>
    <name evidence="1" type="ORF">A2867_04755</name>
</gene>
<sequence>MNTNLKNKTFKDPFSLEVQDSKQIFNRNGSKATSALISQREISAKTNNSIKGNGVDRRLAQRKDTTPRSEVSIDFAAKQFFQILLVDIQYRSAKLNNDLEVVPVPFAGIQRKINI</sequence>
<proteinExistence type="predicted"/>
<accession>A0A1F5JIC3</accession>
<organism evidence="1 2">
    <name type="scientific">Candidatus Daviesbacteria bacterium RIFCSPHIGHO2_01_FULL_40_11</name>
    <dbReference type="NCBI Taxonomy" id="1797762"/>
    <lineage>
        <taxon>Bacteria</taxon>
        <taxon>Candidatus Daviesiibacteriota</taxon>
    </lineage>
</organism>
<evidence type="ECO:0000313" key="1">
    <source>
        <dbReference type="EMBL" id="OGE28298.1"/>
    </source>
</evidence>
<comment type="caution">
    <text evidence="1">The sequence shown here is derived from an EMBL/GenBank/DDBJ whole genome shotgun (WGS) entry which is preliminary data.</text>
</comment>
<dbReference type="EMBL" id="MFCP01000020">
    <property type="protein sequence ID" value="OGE28298.1"/>
    <property type="molecule type" value="Genomic_DNA"/>
</dbReference>
<evidence type="ECO:0000313" key="2">
    <source>
        <dbReference type="Proteomes" id="UP000177555"/>
    </source>
</evidence>